<dbReference type="RefSeq" id="WP_014058660.1">
    <property type="nucleotide sequence ID" value="NC_015957.1"/>
</dbReference>
<dbReference type="KEGG" id="svl:Strvi_5662"/>
<proteinExistence type="predicted"/>
<evidence type="ECO:0000313" key="2">
    <source>
        <dbReference type="EMBL" id="AEM85174.1"/>
    </source>
</evidence>
<dbReference type="EMBL" id="CP002994">
    <property type="protein sequence ID" value="AEM85174.1"/>
    <property type="molecule type" value="Genomic_DNA"/>
</dbReference>
<name>G2NUY5_STRV4</name>
<protein>
    <submittedName>
        <fullName evidence="2">Uncharacterized protein</fullName>
    </submittedName>
</protein>
<evidence type="ECO:0000313" key="3">
    <source>
        <dbReference type="Proteomes" id="UP000008703"/>
    </source>
</evidence>
<sequence>MGVTPLIRIRAAPARRAEPSRCLDRHEQVACLYGLIAALLDRVEHEDEELSDEPVLSTPDAVRGIPRPPQASRPTSTRSMSN</sequence>
<keyword evidence="3" id="KW-1185">Reference proteome</keyword>
<gene>
    <name evidence="2" type="ORF">Strvi_5662</name>
</gene>
<reference evidence="2" key="1">
    <citation type="submission" date="2011-08" db="EMBL/GenBank/DDBJ databases">
        <title>Complete sequence of chromosome of Streptomyces violaceusniger Tu 4113.</title>
        <authorList>
            <consortium name="US DOE Joint Genome Institute"/>
            <person name="Lucas S."/>
            <person name="Han J."/>
            <person name="Lapidus A."/>
            <person name="Cheng J.-F."/>
            <person name="Goodwin L."/>
            <person name="Pitluck S."/>
            <person name="Peters L."/>
            <person name="Ivanova N."/>
            <person name="Daligault H."/>
            <person name="Detter J.C."/>
            <person name="Han C."/>
            <person name="Tapia R."/>
            <person name="Land M."/>
            <person name="Hauser L."/>
            <person name="Kyrpides N."/>
            <person name="Ivanova N."/>
            <person name="Pagani I."/>
            <person name="Hagen A."/>
            <person name="Katz L."/>
            <person name="Fiedler H.-P."/>
            <person name="Keasling J."/>
            <person name="Fortman J."/>
            <person name="Woyke T."/>
        </authorList>
    </citation>
    <scope>NUCLEOTIDE SEQUENCE [LARGE SCALE GENOMIC DNA]</scope>
    <source>
        <strain evidence="2">Tu 4113</strain>
    </source>
</reference>
<evidence type="ECO:0000256" key="1">
    <source>
        <dbReference type="SAM" id="MobiDB-lite"/>
    </source>
</evidence>
<dbReference type="Proteomes" id="UP000008703">
    <property type="component" value="Chromosome"/>
</dbReference>
<accession>G2NUY5</accession>
<dbReference type="AlphaFoldDB" id="G2NUY5"/>
<feature type="region of interest" description="Disordered" evidence="1">
    <location>
        <begin position="46"/>
        <end position="82"/>
    </location>
</feature>
<feature type="compositionally biased region" description="Polar residues" evidence="1">
    <location>
        <begin position="72"/>
        <end position="82"/>
    </location>
</feature>
<organism evidence="2 3">
    <name type="scientific">Streptomyces violaceusniger (strain Tu 4113)</name>
    <dbReference type="NCBI Taxonomy" id="653045"/>
    <lineage>
        <taxon>Bacteria</taxon>
        <taxon>Bacillati</taxon>
        <taxon>Actinomycetota</taxon>
        <taxon>Actinomycetes</taxon>
        <taxon>Kitasatosporales</taxon>
        <taxon>Streptomycetaceae</taxon>
        <taxon>Streptomyces</taxon>
        <taxon>Streptomyces violaceusniger group</taxon>
    </lineage>
</organism>
<dbReference type="HOGENOM" id="CLU_2556982_0_0_11"/>